<evidence type="ECO:0000313" key="3">
    <source>
        <dbReference type="Proteomes" id="UP001529510"/>
    </source>
</evidence>
<feature type="non-terminal residue" evidence="2">
    <location>
        <position position="1"/>
    </location>
</feature>
<dbReference type="Proteomes" id="UP001529510">
    <property type="component" value="Unassembled WGS sequence"/>
</dbReference>
<feature type="compositionally biased region" description="Acidic residues" evidence="1">
    <location>
        <begin position="43"/>
        <end position="71"/>
    </location>
</feature>
<dbReference type="AlphaFoldDB" id="A0ABD0P9H8"/>
<protein>
    <submittedName>
        <fullName evidence="2">Uncharacterized protein</fullName>
    </submittedName>
</protein>
<keyword evidence="3" id="KW-1185">Reference proteome</keyword>
<evidence type="ECO:0000256" key="1">
    <source>
        <dbReference type="SAM" id="MobiDB-lite"/>
    </source>
</evidence>
<name>A0ABD0P9H8_CIRMR</name>
<accession>A0ABD0P9H8</accession>
<feature type="non-terminal residue" evidence="2">
    <location>
        <position position="85"/>
    </location>
</feature>
<evidence type="ECO:0000313" key="2">
    <source>
        <dbReference type="EMBL" id="KAL0169941.1"/>
    </source>
</evidence>
<organism evidence="2 3">
    <name type="scientific">Cirrhinus mrigala</name>
    <name type="common">Mrigala</name>
    <dbReference type="NCBI Taxonomy" id="683832"/>
    <lineage>
        <taxon>Eukaryota</taxon>
        <taxon>Metazoa</taxon>
        <taxon>Chordata</taxon>
        <taxon>Craniata</taxon>
        <taxon>Vertebrata</taxon>
        <taxon>Euteleostomi</taxon>
        <taxon>Actinopterygii</taxon>
        <taxon>Neopterygii</taxon>
        <taxon>Teleostei</taxon>
        <taxon>Ostariophysi</taxon>
        <taxon>Cypriniformes</taxon>
        <taxon>Cyprinidae</taxon>
        <taxon>Labeoninae</taxon>
        <taxon>Labeonini</taxon>
        <taxon>Cirrhinus</taxon>
    </lineage>
</organism>
<gene>
    <name evidence="2" type="ORF">M9458_034537</name>
</gene>
<dbReference type="EMBL" id="JAMKFB020000017">
    <property type="protein sequence ID" value="KAL0169941.1"/>
    <property type="molecule type" value="Genomic_DNA"/>
</dbReference>
<feature type="region of interest" description="Disordered" evidence="1">
    <location>
        <begin position="42"/>
        <end position="71"/>
    </location>
</feature>
<comment type="caution">
    <text evidence="2">The sequence shown here is derived from an EMBL/GenBank/DDBJ whole genome shotgun (WGS) entry which is preliminary data.</text>
</comment>
<proteinExistence type="predicted"/>
<reference evidence="2 3" key="1">
    <citation type="submission" date="2024-05" db="EMBL/GenBank/DDBJ databases">
        <title>Genome sequencing and assembly of Indian major carp, Cirrhinus mrigala (Hamilton, 1822).</title>
        <authorList>
            <person name="Mohindra V."/>
            <person name="Chowdhury L.M."/>
            <person name="Lal K."/>
            <person name="Jena J.K."/>
        </authorList>
    </citation>
    <scope>NUCLEOTIDE SEQUENCE [LARGE SCALE GENOMIC DNA]</scope>
    <source>
        <strain evidence="2">CM1030</strain>
        <tissue evidence="2">Blood</tissue>
    </source>
</reference>
<sequence length="85" mass="9815">VVVLTTKSIPVVVKRSAREVSFIINNVDRREMRRSSLVRWDPSLEDVQEDSDTEEDEEESEMDDTILDAEEEGKETVLLDKGIYE</sequence>